<dbReference type="Proteomes" id="UP000779809">
    <property type="component" value="Unassembled WGS sequence"/>
</dbReference>
<dbReference type="EMBL" id="JACPNR010000004">
    <property type="protein sequence ID" value="MBI2677710.1"/>
    <property type="molecule type" value="Genomic_DNA"/>
</dbReference>
<gene>
    <name evidence="1" type="ORF">HYX28_02900</name>
</gene>
<protein>
    <submittedName>
        <fullName evidence="1">Uncharacterized protein</fullName>
    </submittedName>
</protein>
<evidence type="ECO:0000313" key="2">
    <source>
        <dbReference type="Proteomes" id="UP000779809"/>
    </source>
</evidence>
<name>A0A932EQC1_9BACT</name>
<sequence>MAFDDRDLLRVLRAELAFLDAGGYDKSVPKWRAGLMFEDSPSCLNHNDPARHRPCEECVLSHLVPRDARFTAVPCRHISLDANGTTLDQLYRSATYEETKQAVREWLRNTIAQMEQSLEVRSHH</sequence>
<organism evidence="1 2">
    <name type="scientific">Candidatus Korobacter versatilis</name>
    <dbReference type="NCBI Taxonomy" id="658062"/>
    <lineage>
        <taxon>Bacteria</taxon>
        <taxon>Pseudomonadati</taxon>
        <taxon>Acidobacteriota</taxon>
        <taxon>Terriglobia</taxon>
        <taxon>Terriglobales</taxon>
        <taxon>Candidatus Korobacteraceae</taxon>
        <taxon>Candidatus Korobacter</taxon>
    </lineage>
</organism>
<reference evidence="1" key="1">
    <citation type="submission" date="2020-07" db="EMBL/GenBank/DDBJ databases">
        <title>Huge and variable diversity of episymbiotic CPR bacteria and DPANN archaea in groundwater ecosystems.</title>
        <authorList>
            <person name="He C.Y."/>
            <person name="Keren R."/>
            <person name="Whittaker M."/>
            <person name="Farag I.F."/>
            <person name="Doudna J."/>
            <person name="Cate J.H.D."/>
            <person name="Banfield J.F."/>
        </authorList>
    </citation>
    <scope>NUCLEOTIDE SEQUENCE</scope>
    <source>
        <strain evidence="1">NC_groundwater_580_Pr5_B-0.1um_64_19</strain>
    </source>
</reference>
<comment type="caution">
    <text evidence="1">The sequence shown here is derived from an EMBL/GenBank/DDBJ whole genome shotgun (WGS) entry which is preliminary data.</text>
</comment>
<evidence type="ECO:0000313" key="1">
    <source>
        <dbReference type="EMBL" id="MBI2677710.1"/>
    </source>
</evidence>
<accession>A0A932EQC1</accession>
<dbReference type="AlphaFoldDB" id="A0A932EQC1"/>
<proteinExistence type="predicted"/>